<comment type="caution">
    <text evidence="1">The sequence shown here is derived from an EMBL/GenBank/DDBJ whole genome shotgun (WGS) entry which is preliminary data.</text>
</comment>
<proteinExistence type="predicted"/>
<accession>A0ABQ9GZ79</accession>
<reference evidence="1 2" key="1">
    <citation type="submission" date="2023-02" db="EMBL/GenBank/DDBJ databases">
        <title>LHISI_Scaffold_Assembly.</title>
        <authorList>
            <person name="Stuart O.P."/>
            <person name="Cleave R."/>
            <person name="Magrath M.J.L."/>
            <person name="Mikheyev A.S."/>
        </authorList>
    </citation>
    <scope>NUCLEOTIDE SEQUENCE [LARGE SCALE GENOMIC DNA]</scope>
    <source>
        <strain evidence="1">Daus_M_001</strain>
        <tissue evidence="1">Leg muscle</tissue>
    </source>
</reference>
<evidence type="ECO:0000313" key="1">
    <source>
        <dbReference type="EMBL" id="KAJ8877352.1"/>
    </source>
</evidence>
<gene>
    <name evidence="1" type="ORF">PR048_021806</name>
</gene>
<keyword evidence="2" id="KW-1185">Reference proteome</keyword>
<evidence type="ECO:0000313" key="2">
    <source>
        <dbReference type="Proteomes" id="UP001159363"/>
    </source>
</evidence>
<dbReference type="EMBL" id="JARBHB010000008">
    <property type="protein sequence ID" value="KAJ8877352.1"/>
    <property type="molecule type" value="Genomic_DNA"/>
</dbReference>
<organism evidence="1 2">
    <name type="scientific">Dryococelus australis</name>
    <dbReference type="NCBI Taxonomy" id="614101"/>
    <lineage>
        <taxon>Eukaryota</taxon>
        <taxon>Metazoa</taxon>
        <taxon>Ecdysozoa</taxon>
        <taxon>Arthropoda</taxon>
        <taxon>Hexapoda</taxon>
        <taxon>Insecta</taxon>
        <taxon>Pterygota</taxon>
        <taxon>Neoptera</taxon>
        <taxon>Polyneoptera</taxon>
        <taxon>Phasmatodea</taxon>
        <taxon>Verophasmatodea</taxon>
        <taxon>Anareolatae</taxon>
        <taxon>Phasmatidae</taxon>
        <taxon>Eurycanthinae</taxon>
        <taxon>Dryococelus</taxon>
    </lineage>
</organism>
<sequence length="83" mass="10044">MFVARFHTPSQITGILYWMTTNDFSRFRSVYYMRQKYEVQEKLKQFLKDSSYTTCDKIIINKDWRCLTLLSRMAAVKEKTNLD</sequence>
<dbReference type="Proteomes" id="UP001159363">
    <property type="component" value="Chromosome 7"/>
</dbReference>
<protein>
    <submittedName>
        <fullName evidence="1">Uncharacterized protein</fullName>
    </submittedName>
</protein>
<name>A0ABQ9GZ79_9NEOP</name>